<comment type="subcellular location">
    <subcellularLocation>
        <location evidence="1">Cytoplasm</location>
        <location evidence="1">Cytoskeleton</location>
        <location evidence="1">Cilium axoneme</location>
    </subcellularLocation>
</comment>
<evidence type="ECO:0000256" key="1">
    <source>
        <dbReference type="ARBA" id="ARBA00004430"/>
    </source>
</evidence>
<reference evidence="6 7" key="1">
    <citation type="journal article" date="2015" name="Genome Biol. Evol.">
        <title>Comparative Genomics of a Bacterivorous Green Alga Reveals Evolutionary Causalities and Consequences of Phago-Mixotrophic Mode of Nutrition.</title>
        <authorList>
            <person name="Burns J.A."/>
            <person name="Paasch A."/>
            <person name="Narechania A."/>
            <person name="Kim E."/>
        </authorList>
    </citation>
    <scope>NUCLEOTIDE SEQUENCE [LARGE SCALE GENOMIC DNA]</scope>
    <source>
        <strain evidence="6 7">PLY_AMNH</strain>
    </source>
</reference>
<evidence type="ECO:0000256" key="3">
    <source>
        <dbReference type="ARBA" id="ARBA00022617"/>
    </source>
</evidence>
<name>A0AAE0L1M2_9CHLO</name>
<dbReference type="InterPro" id="IPR052394">
    <property type="entry name" value="LRR-containing"/>
</dbReference>
<dbReference type="PANTHER" id="PTHR24114:SF50">
    <property type="entry name" value="RNI-LIKE PROTEIN"/>
    <property type="match status" value="1"/>
</dbReference>
<dbReference type="Gene3D" id="1.10.490.10">
    <property type="entry name" value="Globins"/>
    <property type="match status" value="1"/>
</dbReference>
<protein>
    <recommendedName>
        <fullName evidence="8">Globin family profile domain-containing protein</fullName>
    </recommendedName>
</protein>
<dbReference type="InterPro" id="IPR001611">
    <property type="entry name" value="Leu-rich_rpt"/>
</dbReference>
<dbReference type="Pfam" id="PF13516">
    <property type="entry name" value="LRR_6"/>
    <property type="match status" value="2"/>
</dbReference>
<evidence type="ECO:0000313" key="6">
    <source>
        <dbReference type="EMBL" id="KAK3268786.1"/>
    </source>
</evidence>
<evidence type="ECO:0008006" key="8">
    <source>
        <dbReference type="Google" id="ProtNLM"/>
    </source>
</evidence>
<dbReference type="InterPro" id="IPR001486">
    <property type="entry name" value="Hemoglobin_trunc"/>
</dbReference>
<dbReference type="Proteomes" id="UP001190700">
    <property type="component" value="Unassembled WGS sequence"/>
</dbReference>
<dbReference type="Pfam" id="PF01152">
    <property type="entry name" value="Bac_globin"/>
    <property type="match status" value="1"/>
</dbReference>
<comment type="caution">
    <text evidence="6">The sequence shown here is derived from an EMBL/GenBank/DDBJ whole genome shotgun (WGS) entry which is preliminary data.</text>
</comment>
<organism evidence="6 7">
    <name type="scientific">Cymbomonas tetramitiformis</name>
    <dbReference type="NCBI Taxonomy" id="36881"/>
    <lineage>
        <taxon>Eukaryota</taxon>
        <taxon>Viridiplantae</taxon>
        <taxon>Chlorophyta</taxon>
        <taxon>Pyramimonadophyceae</taxon>
        <taxon>Pyramimonadales</taxon>
        <taxon>Pyramimonadaceae</taxon>
        <taxon>Cymbomonas</taxon>
    </lineage>
</organism>
<dbReference type="Gene3D" id="3.80.10.10">
    <property type="entry name" value="Ribonuclease Inhibitor"/>
    <property type="match status" value="1"/>
</dbReference>
<gene>
    <name evidence="6" type="ORF">CYMTET_22728</name>
</gene>
<dbReference type="SMART" id="SM00368">
    <property type="entry name" value="LRR_RI"/>
    <property type="match status" value="2"/>
</dbReference>
<dbReference type="EMBL" id="LGRX02011581">
    <property type="protein sequence ID" value="KAK3268786.1"/>
    <property type="molecule type" value="Genomic_DNA"/>
</dbReference>
<keyword evidence="2" id="KW-0813">Transport</keyword>
<dbReference type="SUPFAM" id="SSF52047">
    <property type="entry name" value="RNI-like"/>
    <property type="match status" value="1"/>
</dbReference>
<evidence type="ECO:0000313" key="7">
    <source>
        <dbReference type="Proteomes" id="UP001190700"/>
    </source>
</evidence>
<proteinExistence type="predicted"/>
<dbReference type="GO" id="GO:0005930">
    <property type="term" value="C:axoneme"/>
    <property type="evidence" value="ECO:0007669"/>
    <property type="project" value="UniProtKB-SubCell"/>
</dbReference>
<dbReference type="PANTHER" id="PTHR24114">
    <property type="entry name" value="LEUCINE RICH REPEAT FAMILY PROTEIN"/>
    <property type="match status" value="1"/>
</dbReference>
<evidence type="ECO:0000256" key="4">
    <source>
        <dbReference type="ARBA" id="ARBA00022723"/>
    </source>
</evidence>
<evidence type="ECO:0000256" key="2">
    <source>
        <dbReference type="ARBA" id="ARBA00022448"/>
    </source>
</evidence>
<dbReference type="AlphaFoldDB" id="A0AAE0L1M2"/>
<sequence>MVGCGLEAFDCAVPLGAALEKNFSLEELNLANNSLKVQGAFDIAKGLKYNKTLKKLDLSWNKLTAEGAEYILRACSDRAVNLRLLGNSINQEQLASLKAFSKKAENGESTGSSLEELYAATDSSSLYTLIGRVLNLNPAVAVHALCERFYLNLIMDPNILPFFGCITMGRMRNLQRDFLTEALGGPKVYKGLDLKSAHRHLRINDEHFDAVIDHLFAAVLHFIPDPPSSVVAALVNLTETVRPLVVNSEVDIDANDINVHTVSTPSQQKSVEDQYAAATDLKKAVPYFTTYMWTTGFFKRRGEEHPGLKVNT</sequence>
<dbReference type="InterPro" id="IPR012292">
    <property type="entry name" value="Globin/Proto"/>
</dbReference>
<keyword evidence="4" id="KW-0479">Metal-binding</keyword>
<keyword evidence="5" id="KW-0408">Iron</keyword>
<accession>A0AAE0L1M2</accession>
<dbReference type="GO" id="GO:0046872">
    <property type="term" value="F:metal ion binding"/>
    <property type="evidence" value="ECO:0007669"/>
    <property type="project" value="UniProtKB-KW"/>
</dbReference>
<evidence type="ECO:0000256" key="5">
    <source>
        <dbReference type="ARBA" id="ARBA00023004"/>
    </source>
</evidence>
<dbReference type="InterPro" id="IPR009050">
    <property type="entry name" value="Globin-like_sf"/>
</dbReference>
<dbReference type="CDD" id="cd00454">
    <property type="entry name" value="TrHb1_N"/>
    <property type="match status" value="1"/>
</dbReference>
<dbReference type="InterPro" id="IPR032675">
    <property type="entry name" value="LRR_dom_sf"/>
</dbReference>
<keyword evidence="3" id="KW-0349">Heme</keyword>
<dbReference type="GO" id="GO:0020037">
    <property type="term" value="F:heme binding"/>
    <property type="evidence" value="ECO:0007669"/>
    <property type="project" value="InterPro"/>
</dbReference>
<keyword evidence="7" id="KW-1185">Reference proteome</keyword>
<dbReference type="SUPFAM" id="SSF46458">
    <property type="entry name" value="Globin-like"/>
    <property type="match status" value="1"/>
</dbReference>
<dbReference type="GO" id="GO:0019825">
    <property type="term" value="F:oxygen binding"/>
    <property type="evidence" value="ECO:0007669"/>
    <property type="project" value="InterPro"/>
</dbReference>